<reference evidence="1" key="1">
    <citation type="submission" date="2020-04" db="EMBL/GenBank/DDBJ databases">
        <authorList>
            <person name="Chiriac C."/>
            <person name="Salcher M."/>
            <person name="Ghai R."/>
            <person name="Kavagutti S V."/>
        </authorList>
    </citation>
    <scope>NUCLEOTIDE SEQUENCE</scope>
</reference>
<dbReference type="EMBL" id="LR796237">
    <property type="protein sequence ID" value="CAB4130181.1"/>
    <property type="molecule type" value="Genomic_DNA"/>
</dbReference>
<gene>
    <name evidence="1" type="ORF">UFOVP116_310</name>
</gene>
<organism evidence="1">
    <name type="scientific">uncultured Caudovirales phage</name>
    <dbReference type="NCBI Taxonomy" id="2100421"/>
    <lineage>
        <taxon>Viruses</taxon>
        <taxon>Duplodnaviria</taxon>
        <taxon>Heunggongvirae</taxon>
        <taxon>Uroviricota</taxon>
        <taxon>Caudoviricetes</taxon>
        <taxon>Peduoviridae</taxon>
        <taxon>Maltschvirus</taxon>
        <taxon>Maltschvirus maltsch</taxon>
    </lineage>
</organism>
<proteinExistence type="predicted"/>
<name>A0A6J5L701_9CAUD</name>
<sequence>MKPIQKRISNFFKRIAYHIRGGYKCVGCNNVTRFYNPIISGKVNGINMILVNHHYLNLCPACLLSRIKKTFAESDRVDHRRCDFYKVEANTVSKILEPAHDLNVKVGVNSWNFCNASEHAFETLLCSSGICYIPRSVMHNGIAKYIDRIGIIAPSQPVIEFVQINKLLNFNEWV</sequence>
<evidence type="ECO:0000313" key="1">
    <source>
        <dbReference type="EMBL" id="CAB4130181.1"/>
    </source>
</evidence>
<protein>
    <submittedName>
        <fullName evidence="1">Uncharacterized protein</fullName>
    </submittedName>
</protein>
<accession>A0A6J5L701</accession>